<evidence type="ECO:0000256" key="6">
    <source>
        <dbReference type="SAM" id="Phobius"/>
    </source>
</evidence>
<feature type="transmembrane region" description="Helical" evidence="6">
    <location>
        <begin position="59"/>
        <end position="86"/>
    </location>
</feature>
<gene>
    <name evidence="8" type="ORF">TEA_010538</name>
</gene>
<evidence type="ECO:0000256" key="3">
    <source>
        <dbReference type="ARBA" id="ARBA00022989"/>
    </source>
</evidence>
<sequence length="359" mass="39940">MVAGKGRTKDSKGPVIPISQAPSSSAASSQTTPDHKACFSKHQKRTQWEPDEDPKERRICGLCCAWSAIIIGCFIMGVLVVGGMYLSFLQNALPQFYVKAMKFTNLKVNTKNLQTMLTADLELQINATNKNDKYDLSYGLLKVEVWSDDIKLGTTEVPPFEQKARKMTVVKLKTGVKNSLVNGDDADELVKNWQNRHLTLNMVFRGSISFNFEGRHVNDLPLTVSCEKVVISEIDAGRQPVCHAKMFKFGNKVLLPGAIIRICYTSPSSNYSPCLAHIVRFGKTRLTVLFLPHWGKRPMQAPSRAGSGTGAIPPDAEGSSHRRRQMKQLLPVPCTYFPLWRNPPHGFVPPPLGEKAYAR</sequence>
<evidence type="ECO:0000256" key="2">
    <source>
        <dbReference type="ARBA" id="ARBA00022692"/>
    </source>
</evidence>
<organism evidence="8 9">
    <name type="scientific">Camellia sinensis var. sinensis</name>
    <name type="common">China tea</name>
    <dbReference type="NCBI Taxonomy" id="542762"/>
    <lineage>
        <taxon>Eukaryota</taxon>
        <taxon>Viridiplantae</taxon>
        <taxon>Streptophyta</taxon>
        <taxon>Embryophyta</taxon>
        <taxon>Tracheophyta</taxon>
        <taxon>Spermatophyta</taxon>
        <taxon>Magnoliopsida</taxon>
        <taxon>eudicotyledons</taxon>
        <taxon>Gunneridae</taxon>
        <taxon>Pentapetalae</taxon>
        <taxon>asterids</taxon>
        <taxon>Ericales</taxon>
        <taxon>Theaceae</taxon>
        <taxon>Camellia</taxon>
    </lineage>
</organism>
<dbReference type="PANTHER" id="PTHR31234:SF32">
    <property type="entry name" value="LATE EMBRYOGENESIS ABUNDANT (LEA) HYDROXYPROLINE-RICH GLYCOPROTEIN FAMILY"/>
    <property type="match status" value="1"/>
</dbReference>
<feature type="domain" description="Late embryogenesis abundant protein LEA-2 subgroup" evidence="7">
    <location>
        <begin position="125"/>
        <end position="226"/>
    </location>
</feature>
<keyword evidence="9" id="KW-1185">Reference proteome</keyword>
<dbReference type="Pfam" id="PF03168">
    <property type="entry name" value="LEA_2"/>
    <property type="match status" value="1"/>
</dbReference>
<evidence type="ECO:0000259" key="7">
    <source>
        <dbReference type="Pfam" id="PF03168"/>
    </source>
</evidence>
<comment type="caution">
    <text evidence="8">The sequence shown here is derived from an EMBL/GenBank/DDBJ whole genome shotgun (WGS) entry which is preliminary data.</text>
</comment>
<evidence type="ECO:0000256" key="4">
    <source>
        <dbReference type="ARBA" id="ARBA00023136"/>
    </source>
</evidence>
<evidence type="ECO:0000256" key="5">
    <source>
        <dbReference type="SAM" id="MobiDB-lite"/>
    </source>
</evidence>
<feature type="region of interest" description="Disordered" evidence="5">
    <location>
        <begin position="1"/>
        <end position="51"/>
    </location>
</feature>
<dbReference type="Proteomes" id="UP000306102">
    <property type="component" value="Unassembled WGS sequence"/>
</dbReference>
<comment type="subcellular location">
    <subcellularLocation>
        <location evidence="1">Membrane</location>
        <topology evidence="1">Single-pass membrane protein</topology>
    </subcellularLocation>
</comment>
<evidence type="ECO:0000256" key="1">
    <source>
        <dbReference type="ARBA" id="ARBA00004167"/>
    </source>
</evidence>
<proteinExistence type="predicted"/>
<keyword evidence="3 6" id="KW-1133">Transmembrane helix</keyword>
<keyword evidence="2 6" id="KW-0812">Transmembrane</keyword>
<dbReference type="AlphaFoldDB" id="A0A4S4E352"/>
<dbReference type="InterPro" id="IPR004864">
    <property type="entry name" value="LEA_2"/>
</dbReference>
<evidence type="ECO:0000313" key="9">
    <source>
        <dbReference type="Proteomes" id="UP000306102"/>
    </source>
</evidence>
<name>A0A4S4E352_CAMSN</name>
<feature type="region of interest" description="Disordered" evidence="5">
    <location>
        <begin position="299"/>
        <end position="323"/>
    </location>
</feature>
<dbReference type="EMBL" id="SDRB02007951">
    <property type="protein sequence ID" value="THG10278.1"/>
    <property type="molecule type" value="Genomic_DNA"/>
</dbReference>
<dbReference type="PANTHER" id="PTHR31234">
    <property type="entry name" value="LATE EMBRYOGENESIS ABUNDANT (LEA) HYDROXYPROLINE-RICH GLYCOPROTEIN FAMILY"/>
    <property type="match status" value="1"/>
</dbReference>
<reference evidence="8 9" key="1">
    <citation type="journal article" date="2018" name="Proc. Natl. Acad. Sci. U.S.A.">
        <title>Draft genome sequence of Camellia sinensis var. sinensis provides insights into the evolution of the tea genome and tea quality.</title>
        <authorList>
            <person name="Wei C."/>
            <person name="Yang H."/>
            <person name="Wang S."/>
            <person name="Zhao J."/>
            <person name="Liu C."/>
            <person name="Gao L."/>
            <person name="Xia E."/>
            <person name="Lu Y."/>
            <person name="Tai Y."/>
            <person name="She G."/>
            <person name="Sun J."/>
            <person name="Cao H."/>
            <person name="Tong W."/>
            <person name="Gao Q."/>
            <person name="Li Y."/>
            <person name="Deng W."/>
            <person name="Jiang X."/>
            <person name="Wang W."/>
            <person name="Chen Q."/>
            <person name="Zhang S."/>
            <person name="Li H."/>
            <person name="Wu J."/>
            <person name="Wang P."/>
            <person name="Li P."/>
            <person name="Shi C."/>
            <person name="Zheng F."/>
            <person name="Jian J."/>
            <person name="Huang B."/>
            <person name="Shan D."/>
            <person name="Shi M."/>
            <person name="Fang C."/>
            <person name="Yue Y."/>
            <person name="Li F."/>
            <person name="Li D."/>
            <person name="Wei S."/>
            <person name="Han B."/>
            <person name="Jiang C."/>
            <person name="Yin Y."/>
            <person name="Xia T."/>
            <person name="Zhang Z."/>
            <person name="Bennetzen J.L."/>
            <person name="Zhao S."/>
            <person name="Wan X."/>
        </authorList>
    </citation>
    <scope>NUCLEOTIDE SEQUENCE [LARGE SCALE GENOMIC DNA]</scope>
    <source>
        <strain evidence="9">cv. Shuchazao</strain>
        <tissue evidence="8">Leaf</tissue>
    </source>
</reference>
<keyword evidence="4 6" id="KW-0472">Membrane</keyword>
<evidence type="ECO:0000313" key="8">
    <source>
        <dbReference type="EMBL" id="THG10278.1"/>
    </source>
</evidence>
<feature type="compositionally biased region" description="Low complexity" evidence="5">
    <location>
        <begin position="16"/>
        <end position="32"/>
    </location>
</feature>
<protein>
    <recommendedName>
        <fullName evidence="7">Late embryogenesis abundant protein LEA-2 subgroup domain-containing protein</fullName>
    </recommendedName>
</protein>
<dbReference type="InterPro" id="IPR044839">
    <property type="entry name" value="NDR1-like"/>
</dbReference>
<accession>A0A4S4E352</accession>
<dbReference type="GO" id="GO:0005886">
    <property type="term" value="C:plasma membrane"/>
    <property type="evidence" value="ECO:0007669"/>
    <property type="project" value="TreeGrafter"/>
</dbReference>
<dbReference type="GO" id="GO:0098542">
    <property type="term" value="P:defense response to other organism"/>
    <property type="evidence" value="ECO:0007669"/>
    <property type="project" value="InterPro"/>
</dbReference>